<proteinExistence type="predicted"/>
<gene>
    <name evidence="1" type="ORF">ACFVKH_20675</name>
</gene>
<accession>A0ABW6IKJ8</accession>
<dbReference type="Proteomes" id="UP001600165">
    <property type="component" value="Unassembled WGS sequence"/>
</dbReference>
<reference evidence="1 2" key="1">
    <citation type="submission" date="2024-10" db="EMBL/GenBank/DDBJ databases">
        <authorList>
            <person name="Ratan Roy A."/>
            <person name="Morales Sandoval P.H."/>
            <person name="De Los Santos Villalobos S."/>
            <person name="Chakraborty S."/>
            <person name="Mukherjee J."/>
        </authorList>
    </citation>
    <scope>NUCLEOTIDE SEQUENCE [LARGE SCALE GENOMIC DNA]</scope>
    <source>
        <strain evidence="1 2">S1</strain>
    </source>
</reference>
<dbReference type="EMBL" id="JBHZOL010000137">
    <property type="protein sequence ID" value="MFE4108695.1"/>
    <property type="molecule type" value="Genomic_DNA"/>
</dbReference>
<evidence type="ECO:0000313" key="1">
    <source>
        <dbReference type="EMBL" id="MFE4108695.1"/>
    </source>
</evidence>
<protein>
    <submittedName>
        <fullName evidence="1">Uncharacterized protein</fullName>
    </submittedName>
</protein>
<keyword evidence="2" id="KW-1185">Reference proteome</keyword>
<sequence>NQSTLNRLRSTYPQAYLDSSSQGNFVNTGTFRDRNSAFARMFELRSRGFDAVVYYRNIQYDSVDVEAGDLQYEEISPE</sequence>
<feature type="non-terminal residue" evidence="1">
    <location>
        <position position="1"/>
    </location>
</feature>
<organism evidence="1 2">
    <name type="scientific">Almyronema epifaneia S1</name>
    <dbReference type="NCBI Taxonomy" id="2991925"/>
    <lineage>
        <taxon>Bacteria</taxon>
        <taxon>Bacillati</taxon>
        <taxon>Cyanobacteriota</taxon>
        <taxon>Cyanophyceae</taxon>
        <taxon>Nodosilineales</taxon>
        <taxon>Nodosilineaceae</taxon>
        <taxon>Almyronema</taxon>
        <taxon>Almyronema epifaneia</taxon>
    </lineage>
</organism>
<name>A0ABW6IKJ8_9CYAN</name>
<comment type="caution">
    <text evidence="1">The sequence shown here is derived from an EMBL/GenBank/DDBJ whole genome shotgun (WGS) entry which is preliminary data.</text>
</comment>
<evidence type="ECO:0000313" key="2">
    <source>
        <dbReference type="Proteomes" id="UP001600165"/>
    </source>
</evidence>